<dbReference type="InterPro" id="IPR036249">
    <property type="entry name" value="Thioredoxin-like_sf"/>
</dbReference>
<evidence type="ECO:0000256" key="7">
    <source>
        <dbReference type="ARBA" id="ARBA00047804"/>
    </source>
</evidence>
<protein>
    <recommendedName>
        <fullName evidence="1">protein-disulfide reductase</fullName>
        <ecNumber evidence="1">1.8.1.8</ecNumber>
    </recommendedName>
</protein>
<dbReference type="SUPFAM" id="SSF52833">
    <property type="entry name" value="Thioredoxin-like"/>
    <property type="match status" value="1"/>
</dbReference>
<evidence type="ECO:0000313" key="11">
    <source>
        <dbReference type="Proteomes" id="UP000198406"/>
    </source>
</evidence>
<evidence type="ECO:0000256" key="1">
    <source>
        <dbReference type="ARBA" id="ARBA00012612"/>
    </source>
</evidence>
<comment type="catalytic activity">
    <reaction evidence="6">
        <text>[protein]-dithiol + NAD(+) = [protein]-disulfide + NADH + H(+)</text>
        <dbReference type="Rhea" id="RHEA:18749"/>
        <dbReference type="Rhea" id="RHEA-COMP:10593"/>
        <dbReference type="Rhea" id="RHEA-COMP:10594"/>
        <dbReference type="ChEBI" id="CHEBI:15378"/>
        <dbReference type="ChEBI" id="CHEBI:29950"/>
        <dbReference type="ChEBI" id="CHEBI:50058"/>
        <dbReference type="ChEBI" id="CHEBI:57540"/>
        <dbReference type="ChEBI" id="CHEBI:57945"/>
        <dbReference type="EC" id="1.8.1.8"/>
    </reaction>
</comment>
<dbReference type="InterPro" id="IPR012336">
    <property type="entry name" value="Thioredoxin-like_fold"/>
</dbReference>
<dbReference type="PANTHER" id="PTHR13871">
    <property type="entry name" value="THIOREDOXIN"/>
    <property type="match status" value="1"/>
</dbReference>
<gene>
    <name evidence="10" type="ORF">FisN_3Lh183</name>
</gene>
<organism evidence="10 11">
    <name type="scientific">Fistulifera solaris</name>
    <name type="common">Oleaginous diatom</name>
    <dbReference type="NCBI Taxonomy" id="1519565"/>
    <lineage>
        <taxon>Eukaryota</taxon>
        <taxon>Sar</taxon>
        <taxon>Stramenopiles</taxon>
        <taxon>Ochrophyta</taxon>
        <taxon>Bacillariophyta</taxon>
        <taxon>Bacillariophyceae</taxon>
        <taxon>Bacillariophycidae</taxon>
        <taxon>Naviculales</taxon>
        <taxon>Naviculaceae</taxon>
        <taxon>Fistulifera</taxon>
    </lineage>
</organism>
<name>A0A1Z5JP18_FISSO</name>
<dbReference type="PROSITE" id="PS50853">
    <property type="entry name" value="FN3"/>
    <property type="match status" value="1"/>
</dbReference>
<dbReference type="PANTHER" id="PTHR13871:SF96">
    <property type="entry name" value="THIOREDOXIN DOMAIN-CONTAINING PROTEIN"/>
    <property type="match status" value="1"/>
</dbReference>
<dbReference type="InterPro" id="IPR052259">
    <property type="entry name" value="Nucleoredoxin-like"/>
</dbReference>
<dbReference type="Gene3D" id="2.60.40.10">
    <property type="entry name" value="Immunoglobulins"/>
    <property type="match status" value="2"/>
</dbReference>
<dbReference type="Gene3D" id="3.40.30.10">
    <property type="entry name" value="Glutaredoxin"/>
    <property type="match status" value="1"/>
</dbReference>
<keyword evidence="11" id="KW-1185">Reference proteome</keyword>
<feature type="domain" description="Fibronectin type-III" evidence="8">
    <location>
        <begin position="97"/>
        <end position="191"/>
    </location>
</feature>
<keyword evidence="4" id="KW-0520">NAD</keyword>
<dbReference type="OrthoDB" id="409136at2759"/>
<dbReference type="InterPro" id="IPR036116">
    <property type="entry name" value="FN3_sf"/>
</dbReference>
<evidence type="ECO:0000256" key="3">
    <source>
        <dbReference type="ARBA" id="ARBA00023002"/>
    </source>
</evidence>
<proteinExistence type="inferred from homology"/>
<reference evidence="10 11" key="1">
    <citation type="journal article" date="2015" name="Plant Cell">
        <title>Oil accumulation by the oleaginous diatom Fistulifera solaris as revealed by the genome and transcriptome.</title>
        <authorList>
            <person name="Tanaka T."/>
            <person name="Maeda Y."/>
            <person name="Veluchamy A."/>
            <person name="Tanaka M."/>
            <person name="Abida H."/>
            <person name="Marechal E."/>
            <person name="Bowler C."/>
            <person name="Muto M."/>
            <person name="Sunaga Y."/>
            <person name="Tanaka M."/>
            <person name="Yoshino T."/>
            <person name="Taniguchi T."/>
            <person name="Fukuda Y."/>
            <person name="Nemoto M."/>
            <person name="Matsumoto M."/>
            <person name="Wong P.S."/>
            <person name="Aburatani S."/>
            <person name="Fujibuchi W."/>
        </authorList>
    </citation>
    <scope>NUCLEOTIDE SEQUENCE [LARGE SCALE GENOMIC DNA]</scope>
    <source>
        <strain evidence="10 11">JPCC DA0580</strain>
    </source>
</reference>
<evidence type="ECO:0000313" key="10">
    <source>
        <dbReference type="EMBL" id="GAX15744.1"/>
    </source>
</evidence>
<comment type="caution">
    <text evidence="10">The sequence shown here is derived from an EMBL/GenBank/DDBJ whole genome shotgun (WGS) entry which is preliminary data.</text>
</comment>
<evidence type="ECO:0000256" key="4">
    <source>
        <dbReference type="ARBA" id="ARBA00023027"/>
    </source>
</evidence>
<dbReference type="EC" id="1.8.1.8" evidence="1"/>
<comment type="catalytic activity">
    <reaction evidence="7">
        <text>[protein]-dithiol + NADP(+) = [protein]-disulfide + NADPH + H(+)</text>
        <dbReference type="Rhea" id="RHEA:18753"/>
        <dbReference type="Rhea" id="RHEA-COMP:10593"/>
        <dbReference type="Rhea" id="RHEA-COMP:10594"/>
        <dbReference type="ChEBI" id="CHEBI:15378"/>
        <dbReference type="ChEBI" id="CHEBI:29950"/>
        <dbReference type="ChEBI" id="CHEBI:50058"/>
        <dbReference type="ChEBI" id="CHEBI:57783"/>
        <dbReference type="ChEBI" id="CHEBI:58349"/>
        <dbReference type="EC" id="1.8.1.8"/>
    </reaction>
</comment>
<dbReference type="GO" id="GO:0047134">
    <property type="term" value="F:protein-disulfide reductase [NAD(P)H] activity"/>
    <property type="evidence" value="ECO:0007669"/>
    <property type="project" value="UniProtKB-EC"/>
</dbReference>
<dbReference type="AlphaFoldDB" id="A0A1Z5JP18"/>
<feature type="domain" description="Thioredoxin" evidence="9">
    <location>
        <begin position="172"/>
        <end position="337"/>
    </location>
</feature>
<dbReference type="InterPro" id="IPR013766">
    <property type="entry name" value="Thioredoxin_domain"/>
</dbReference>
<evidence type="ECO:0000256" key="2">
    <source>
        <dbReference type="ARBA" id="ARBA00022737"/>
    </source>
</evidence>
<dbReference type="Pfam" id="PF13905">
    <property type="entry name" value="Thioredoxin_8"/>
    <property type="match status" value="1"/>
</dbReference>
<comment type="similarity">
    <text evidence="5">Belongs to the nucleoredoxin family.</text>
</comment>
<dbReference type="InterPro" id="IPR003961">
    <property type="entry name" value="FN3_dom"/>
</dbReference>
<dbReference type="Proteomes" id="UP000198406">
    <property type="component" value="Unassembled WGS sequence"/>
</dbReference>
<keyword evidence="3" id="KW-0560">Oxidoreductase</keyword>
<evidence type="ECO:0000259" key="9">
    <source>
        <dbReference type="PROSITE" id="PS51352"/>
    </source>
</evidence>
<evidence type="ECO:0000256" key="6">
    <source>
        <dbReference type="ARBA" id="ARBA00047388"/>
    </source>
</evidence>
<evidence type="ECO:0000256" key="5">
    <source>
        <dbReference type="ARBA" id="ARBA00025782"/>
    </source>
</evidence>
<sequence length="337" mass="36968">MTISWTAVKDADRYVLQYCRAGSDNNTNSDFETLSDKLTSTQAKKKNLTSGEDETPGRYFFRVGARLNGSDSSSLPTTWITHANAFELLTSDAQKSRPLPPSVTLAGANDALIISWKPHDGATDYALQMRENIGGSEWVTIASNFSNTQVKKNNLSNPAGYQFRVRPNLVGSPLPFSVPSTPVTAIGLSDGIKRLFRSLEKGTLLKHSSSSSGLPLVDALGGKEFVLLYASASWCGPCRQFTPMLSKWYNSLGPNKTVEVVFLSADHDANSFKSYYSHMPWLAVAHEEDAREELMSYIRVKGIPHLAVLDARTGSIVEKNAVGKPLDIDRWRSLVSS</sequence>
<dbReference type="InterPro" id="IPR013783">
    <property type="entry name" value="Ig-like_fold"/>
</dbReference>
<accession>A0A1Z5JP18</accession>
<dbReference type="EMBL" id="BDSP01000096">
    <property type="protein sequence ID" value="GAX15744.1"/>
    <property type="molecule type" value="Genomic_DNA"/>
</dbReference>
<dbReference type="InParanoid" id="A0A1Z5JP18"/>
<evidence type="ECO:0000259" key="8">
    <source>
        <dbReference type="PROSITE" id="PS50853"/>
    </source>
</evidence>
<dbReference type="SUPFAM" id="SSF49265">
    <property type="entry name" value="Fibronectin type III"/>
    <property type="match status" value="1"/>
</dbReference>
<dbReference type="CDD" id="cd00063">
    <property type="entry name" value="FN3"/>
    <property type="match status" value="2"/>
</dbReference>
<dbReference type="PROSITE" id="PS51352">
    <property type="entry name" value="THIOREDOXIN_2"/>
    <property type="match status" value="1"/>
</dbReference>
<keyword evidence="2" id="KW-0677">Repeat</keyword>